<organism evidence="2">
    <name type="scientific">hydrothermal vent metagenome</name>
    <dbReference type="NCBI Taxonomy" id="652676"/>
    <lineage>
        <taxon>unclassified sequences</taxon>
        <taxon>metagenomes</taxon>
        <taxon>ecological metagenomes</taxon>
    </lineage>
</organism>
<gene>
    <name evidence="2" type="ORF">MNBD_CHLOROFLEXI01-5007</name>
</gene>
<dbReference type="Gene3D" id="1.10.260.40">
    <property type="entry name" value="lambda repressor-like DNA-binding domains"/>
    <property type="match status" value="1"/>
</dbReference>
<dbReference type="EMBL" id="UOEU01000305">
    <property type="protein sequence ID" value="VAW31955.1"/>
    <property type="molecule type" value="Genomic_DNA"/>
</dbReference>
<dbReference type="GO" id="GO:0003677">
    <property type="term" value="F:DNA binding"/>
    <property type="evidence" value="ECO:0007669"/>
    <property type="project" value="InterPro"/>
</dbReference>
<name>A0A3B0ULL7_9ZZZZ</name>
<dbReference type="InterPro" id="IPR001387">
    <property type="entry name" value="Cro/C1-type_HTH"/>
</dbReference>
<reference evidence="2" key="1">
    <citation type="submission" date="2018-06" db="EMBL/GenBank/DDBJ databases">
        <authorList>
            <person name="Zhirakovskaya E."/>
        </authorList>
    </citation>
    <scope>NUCLEOTIDE SEQUENCE</scope>
</reference>
<dbReference type="InterPro" id="IPR010982">
    <property type="entry name" value="Lambda_DNA-bd_dom_sf"/>
</dbReference>
<evidence type="ECO:0000259" key="1">
    <source>
        <dbReference type="PROSITE" id="PS50943"/>
    </source>
</evidence>
<evidence type="ECO:0000313" key="2">
    <source>
        <dbReference type="EMBL" id="VAW31955.1"/>
    </source>
</evidence>
<feature type="domain" description="HTH cro/C1-type" evidence="1">
    <location>
        <begin position="57"/>
        <end position="111"/>
    </location>
</feature>
<dbReference type="CDD" id="cd00093">
    <property type="entry name" value="HTH_XRE"/>
    <property type="match status" value="1"/>
</dbReference>
<dbReference type="Pfam" id="PF01381">
    <property type="entry name" value="HTH_3"/>
    <property type="match status" value="1"/>
</dbReference>
<sequence length="113" mass="12549">MSALTDPQIIMSDGKPAFAVIPWKEYQELSSQYAADAEVWIPHEIVKATLLGDVSLIRAWREYFDLTQQALAQRANMAQSALARLERSDSKPRTATLKKLAAAMDITVAQLSD</sequence>
<dbReference type="SMART" id="SM00530">
    <property type="entry name" value="HTH_XRE"/>
    <property type="match status" value="1"/>
</dbReference>
<dbReference type="PROSITE" id="PS50943">
    <property type="entry name" value="HTH_CROC1"/>
    <property type="match status" value="1"/>
</dbReference>
<dbReference type="SUPFAM" id="SSF47413">
    <property type="entry name" value="lambda repressor-like DNA-binding domains"/>
    <property type="match status" value="1"/>
</dbReference>
<dbReference type="AlphaFoldDB" id="A0A3B0ULL7"/>
<protein>
    <recommendedName>
        <fullName evidence="1">HTH cro/C1-type domain-containing protein</fullName>
    </recommendedName>
</protein>
<proteinExistence type="predicted"/>
<accession>A0A3B0ULL7</accession>